<dbReference type="Proteomes" id="UP000646365">
    <property type="component" value="Unassembled WGS sequence"/>
</dbReference>
<dbReference type="AlphaFoldDB" id="A0A8J2YX57"/>
<reference evidence="1" key="1">
    <citation type="journal article" date="2014" name="Int. J. Syst. Evol. Microbiol.">
        <title>Complete genome sequence of Corynebacterium casei LMG S-19264T (=DSM 44701T), isolated from a smear-ripened cheese.</title>
        <authorList>
            <consortium name="US DOE Joint Genome Institute (JGI-PGF)"/>
            <person name="Walter F."/>
            <person name="Albersmeier A."/>
            <person name="Kalinowski J."/>
            <person name="Ruckert C."/>
        </authorList>
    </citation>
    <scope>NUCLEOTIDE SEQUENCE</scope>
    <source>
        <strain evidence="1">CGMCC 1.15725</strain>
    </source>
</reference>
<comment type="caution">
    <text evidence="1">The sequence shown here is derived from an EMBL/GenBank/DDBJ whole genome shotgun (WGS) entry which is preliminary data.</text>
</comment>
<sequence length="63" mass="6967">MRAEPGVRRTIIREWMALPPEKRRTVEQAAAFAAKAAETHRFGAGGDPQARVVVWLAPRTGRA</sequence>
<gene>
    <name evidence="1" type="ORF">GCM10011611_46730</name>
</gene>
<evidence type="ECO:0000313" key="1">
    <source>
        <dbReference type="EMBL" id="GGF35129.1"/>
    </source>
</evidence>
<organism evidence="1 2">
    <name type="scientific">Aliidongia dinghuensis</name>
    <dbReference type="NCBI Taxonomy" id="1867774"/>
    <lineage>
        <taxon>Bacteria</taxon>
        <taxon>Pseudomonadati</taxon>
        <taxon>Pseudomonadota</taxon>
        <taxon>Alphaproteobacteria</taxon>
        <taxon>Rhodospirillales</taxon>
        <taxon>Dongiaceae</taxon>
        <taxon>Aliidongia</taxon>
    </lineage>
</organism>
<protein>
    <submittedName>
        <fullName evidence="1">Uncharacterized protein</fullName>
    </submittedName>
</protein>
<proteinExistence type="predicted"/>
<keyword evidence="2" id="KW-1185">Reference proteome</keyword>
<evidence type="ECO:0000313" key="2">
    <source>
        <dbReference type="Proteomes" id="UP000646365"/>
    </source>
</evidence>
<dbReference type="RefSeq" id="WP_189050308.1">
    <property type="nucleotide sequence ID" value="NZ_BMJQ01000013.1"/>
</dbReference>
<accession>A0A8J2YX57</accession>
<reference evidence="1" key="2">
    <citation type="submission" date="2020-09" db="EMBL/GenBank/DDBJ databases">
        <authorList>
            <person name="Sun Q."/>
            <person name="Zhou Y."/>
        </authorList>
    </citation>
    <scope>NUCLEOTIDE SEQUENCE</scope>
    <source>
        <strain evidence="1">CGMCC 1.15725</strain>
    </source>
</reference>
<name>A0A8J2YX57_9PROT</name>
<dbReference type="EMBL" id="BMJQ01000013">
    <property type="protein sequence ID" value="GGF35129.1"/>
    <property type="molecule type" value="Genomic_DNA"/>
</dbReference>